<evidence type="ECO:0000256" key="6">
    <source>
        <dbReference type="SAM" id="Phobius"/>
    </source>
</evidence>
<dbReference type="GO" id="GO:0043709">
    <property type="term" value="P:cell adhesion involved in single-species biofilm formation"/>
    <property type="evidence" value="ECO:0007669"/>
    <property type="project" value="TreeGrafter"/>
</dbReference>
<feature type="transmembrane region" description="Helical" evidence="6">
    <location>
        <begin position="117"/>
        <end position="134"/>
    </location>
</feature>
<gene>
    <name evidence="8" type="ORF">GN242_08720</name>
</gene>
<feature type="transmembrane region" description="Helical" evidence="6">
    <location>
        <begin position="92"/>
        <end position="111"/>
    </location>
</feature>
<dbReference type="EMBL" id="CP046509">
    <property type="protein sequence ID" value="QGU87288.1"/>
    <property type="molecule type" value="Genomic_DNA"/>
</dbReference>
<dbReference type="Gene3D" id="3.30.70.270">
    <property type="match status" value="1"/>
</dbReference>
<organism evidence="8 9">
    <name type="scientific">Erwinia sorbitola</name>
    <dbReference type="NCBI Taxonomy" id="2681984"/>
    <lineage>
        <taxon>Bacteria</taxon>
        <taxon>Pseudomonadati</taxon>
        <taxon>Pseudomonadota</taxon>
        <taxon>Gammaproteobacteria</taxon>
        <taxon>Enterobacterales</taxon>
        <taxon>Erwiniaceae</taxon>
        <taxon>Erwinia</taxon>
    </lineage>
</organism>
<name>A0A6I6EFG0_9GAMM</name>
<feature type="transmembrane region" description="Helical" evidence="6">
    <location>
        <begin position="36"/>
        <end position="55"/>
    </location>
</feature>
<evidence type="ECO:0000256" key="2">
    <source>
        <dbReference type="ARBA" id="ARBA00004665"/>
    </source>
</evidence>
<dbReference type="KEGG" id="erwi:GN242_08720"/>
<feature type="domain" description="GGDEF" evidence="7">
    <location>
        <begin position="250"/>
        <end position="378"/>
    </location>
</feature>
<dbReference type="PANTHER" id="PTHR45138:SF9">
    <property type="entry name" value="DIGUANYLATE CYCLASE DGCM-RELATED"/>
    <property type="match status" value="1"/>
</dbReference>
<feature type="transmembrane region" description="Helical" evidence="6">
    <location>
        <begin position="188"/>
        <end position="208"/>
    </location>
</feature>
<dbReference type="NCBIfam" id="TIGR00254">
    <property type="entry name" value="GGDEF"/>
    <property type="match status" value="1"/>
</dbReference>
<dbReference type="SMART" id="SM00267">
    <property type="entry name" value="GGDEF"/>
    <property type="match status" value="1"/>
</dbReference>
<feature type="transmembrane region" description="Helical" evidence="6">
    <location>
        <begin position="6"/>
        <end position="27"/>
    </location>
</feature>
<dbReference type="Proteomes" id="UP000424752">
    <property type="component" value="Chromosome"/>
</dbReference>
<dbReference type="InterPro" id="IPR050469">
    <property type="entry name" value="Diguanylate_Cyclase"/>
</dbReference>
<accession>A0A6I6EFG0</accession>
<keyword evidence="6" id="KW-1133">Transmembrane helix</keyword>
<reference evidence="8 9" key="1">
    <citation type="submission" date="2019-12" db="EMBL/GenBank/DDBJ databases">
        <title>Erwinia sp. nov., isolated from droppings of birds in the Qinghai-Tiebt plateau of China.</title>
        <authorList>
            <person name="Ge Y."/>
        </authorList>
    </citation>
    <scope>NUCLEOTIDE SEQUENCE [LARGE SCALE GENOMIC DNA]</scope>
    <source>
        <strain evidence="8 9">J780</strain>
    </source>
</reference>
<proteinExistence type="predicted"/>
<dbReference type="AlphaFoldDB" id="A0A6I6EFG0"/>
<comment type="pathway">
    <text evidence="2">Purine metabolism; 3',5'-cyclic di-GMP biosynthesis.</text>
</comment>
<feature type="transmembrane region" description="Helical" evidence="6">
    <location>
        <begin position="146"/>
        <end position="168"/>
    </location>
</feature>
<dbReference type="GO" id="GO:0052621">
    <property type="term" value="F:diguanylate cyclase activity"/>
    <property type="evidence" value="ECO:0007669"/>
    <property type="project" value="UniProtKB-EC"/>
</dbReference>
<dbReference type="PANTHER" id="PTHR45138">
    <property type="entry name" value="REGULATORY COMPONENTS OF SENSORY TRANSDUCTION SYSTEM"/>
    <property type="match status" value="1"/>
</dbReference>
<evidence type="ECO:0000313" key="9">
    <source>
        <dbReference type="Proteomes" id="UP000424752"/>
    </source>
</evidence>
<sequence>MVLDVYTLFVCELYVLTFLSVIMVFAWRGAQFNRVLGFNCLSLVLSIVAVGLSSMRSSGFVFMPIVAGNLLVMCAYGLQLNAFRALRGARCGWFWIVGMVVWGMLCLAPAFYNSLPLRILMSSLLCIIYTSAMLRELHRARALLPVTWWPAQLLLGIHLGFNLLRALLDGGIPSPLHGAIGGSTFSVYVILESILVVIGLSFTMMAMVNERTQIIYRQASLLDPLTGIWNRRALFEKNSQLNANWNSLQQPVSVMLFDLDHFKTINDQYGHASGDRVLTDFCQQVTALLPANSYFARLGGEEFAAVLMCGEAECEQIAERIRLVVEDSCPEKVKYTVSIGVASCQPEREDIDSLMTAADEALYQAKAAGRNQVKTFRPRDTPGAEEALVSQPHATHPA</sequence>
<evidence type="ECO:0000256" key="3">
    <source>
        <dbReference type="ARBA" id="ARBA00012528"/>
    </source>
</evidence>
<evidence type="ECO:0000313" key="8">
    <source>
        <dbReference type="EMBL" id="QGU87288.1"/>
    </source>
</evidence>
<dbReference type="PROSITE" id="PS50887">
    <property type="entry name" value="GGDEF"/>
    <property type="match status" value="1"/>
</dbReference>
<evidence type="ECO:0000256" key="1">
    <source>
        <dbReference type="ARBA" id="ARBA00001946"/>
    </source>
</evidence>
<dbReference type="InterPro" id="IPR029787">
    <property type="entry name" value="Nucleotide_cyclase"/>
</dbReference>
<evidence type="ECO:0000256" key="4">
    <source>
        <dbReference type="ARBA" id="ARBA00034247"/>
    </source>
</evidence>
<dbReference type="FunFam" id="3.30.70.270:FF:000001">
    <property type="entry name" value="Diguanylate cyclase domain protein"/>
    <property type="match status" value="1"/>
</dbReference>
<dbReference type="GO" id="GO:0005886">
    <property type="term" value="C:plasma membrane"/>
    <property type="evidence" value="ECO:0007669"/>
    <property type="project" value="TreeGrafter"/>
</dbReference>
<keyword evidence="6" id="KW-0472">Membrane</keyword>
<comment type="catalytic activity">
    <reaction evidence="4">
        <text>2 GTP = 3',3'-c-di-GMP + 2 diphosphate</text>
        <dbReference type="Rhea" id="RHEA:24898"/>
        <dbReference type="ChEBI" id="CHEBI:33019"/>
        <dbReference type="ChEBI" id="CHEBI:37565"/>
        <dbReference type="ChEBI" id="CHEBI:58805"/>
        <dbReference type="EC" id="2.7.7.65"/>
    </reaction>
</comment>
<feature type="region of interest" description="Disordered" evidence="5">
    <location>
        <begin position="375"/>
        <end position="398"/>
    </location>
</feature>
<dbReference type="InterPro" id="IPR043128">
    <property type="entry name" value="Rev_trsase/Diguanyl_cyclase"/>
</dbReference>
<dbReference type="RefSeq" id="WP_156287307.1">
    <property type="nucleotide sequence ID" value="NZ_CP046509.1"/>
</dbReference>
<evidence type="ECO:0000256" key="5">
    <source>
        <dbReference type="SAM" id="MobiDB-lite"/>
    </source>
</evidence>
<comment type="cofactor">
    <cofactor evidence="1">
        <name>Mg(2+)</name>
        <dbReference type="ChEBI" id="CHEBI:18420"/>
    </cofactor>
</comment>
<dbReference type="CDD" id="cd01949">
    <property type="entry name" value="GGDEF"/>
    <property type="match status" value="1"/>
</dbReference>
<dbReference type="SUPFAM" id="SSF55073">
    <property type="entry name" value="Nucleotide cyclase"/>
    <property type="match status" value="1"/>
</dbReference>
<dbReference type="EC" id="2.7.7.65" evidence="3"/>
<evidence type="ECO:0000259" key="7">
    <source>
        <dbReference type="PROSITE" id="PS50887"/>
    </source>
</evidence>
<dbReference type="Pfam" id="PF00990">
    <property type="entry name" value="GGDEF"/>
    <property type="match status" value="1"/>
</dbReference>
<protein>
    <recommendedName>
        <fullName evidence="3">diguanylate cyclase</fullName>
        <ecNumber evidence="3">2.7.7.65</ecNumber>
    </recommendedName>
</protein>
<dbReference type="InterPro" id="IPR000160">
    <property type="entry name" value="GGDEF_dom"/>
</dbReference>
<dbReference type="GO" id="GO:1902201">
    <property type="term" value="P:negative regulation of bacterial-type flagellum-dependent cell motility"/>
    <property type="evidence" value="ECO:0007669"/>
    <property type="project" value="TreeGrafter"/>
</dbReference>
<keyword evidence="6" id="KW-0812">Transmembrane</keyword>
<feature type="transmembrane region" description="Helical" evidence="6">
    <location>
        <begin position="61"/>
        <end position="80"/>
    </location>
</feature>